<keyword evidence="4" id="KW-0689">Ribosomal protein</keyword>
<organism evidence="7 8">
    <name type="scientific">Synchytrium microbalum</name>
    <dbReference type="NCBI Taxonomy" id="1806994"/>
    <lineage>
        <taxon>Eukaryota</taxon>
        <taxon>Fungi</taxon>
        <taxon>Fungi incertae sedis</taxon>
        <taxon>Chytridiomycota</taxon>
        <taxon>Chytridiomycota incertae sedis</taxon>
        <taxon>Chytridiomycetes</taxon>
        <taxon>Synchytriales</taxon>
        <taxon>Synchytriaceae</taxon>
        <taxon>Synchytrium</taxon>
    </lineage>
</organism>
<dbReference type="Pfam" id="PF04758">
    <property type="entry name" value="Ribosomal_S30"/>
    <property type="match status" value="1"/>
</dbReference>
<dbReference type="Proteomes" id="UP000319731">
    <property type="component" value="Unassembled WGS sequence"/>
</dbReference>
<comment type="caution">
    <text evidence="7">The sequence shown here is derived from an EMBL/GenBank/DDBJ whole genome shotgun (WGS) entry which is preliminary data.</text>
</comment>
<keyword evidence="2" id="KW-0547">Nucleotide-binding</keyword>
<evidence type="ECO:0000313" key="7">
    <source>
        <dbReference type="EMBL" id="TPX37167.1"/>
    </source>
</evidence>
<dbReference type="GO" id="GO:0006412">
    <property type="term" value="P:translation"/>
    <property type="evidence" value="ECO:0007669"/>
    <property type="project" value="InterPro"/>
</dbReference>
<dbReference type="Pfam" id="PF08433">
    <property type="entry name" value="KTI12"/>
    <property type="match status" value="1"/>
</dbReference>
<name>A0A507C7Y5_9FUNG</name>
<dbReference type="STRING" id="1806994.A0A507C7Y5"/>
<feature type="compositionally biased region" description="Basic residues" evidence="6">
    <location>
        <begin position="119"/>
        <end position="129"/>
    </location>
</feature>
<evidence type="ECO:0000256" key="6">
    <source>
        <dbReference type="SAM" id="MobiDB-lite"/>
    </source>
</evidence>
<evidence type="ECO:0000256" key="1">
    <source>
        <dbReference type="ARBA" id="ARBA00008450"/>
    </source>
</evidence>
<accession>A0A507C7Y5</accession>
<evidence type="ECO:0000256" key="3">
    <source>
        <dbReference type="ARBA" id="ARBA00022840"/>
    </source>
</evidence>
<dbReference type="AlphaFoldDB" id="A0A507C7Y5"/>
<evidence type="ECO:0000256" key="5">
    <source>
        <dbReference type="ARBA" id="ARBA00023274"/>
    </source>
</evidence>
<dbReference type="OrthoDB" id="199599at2759"/>
<evidence type="ECO:0000256" key="4">
    <source>
        <dbReference type="ARBA" id="ARBA00022980"/>
    </source>
</evidence>
<dbReference type="PANTHER" id="PTHR12650:SF15">
    <property type="entry name" value="RIBOSOMAL PROTEIN S30, ISOFORM A"/>
    <property type="match status" value="1"/>
</dbReference>
<comment type="similarity">
    <text evidence="1">Belongs to the eukaryotic ribosomal protein eS30 family.</text>
</comment>
<evidence type="ECO:0000313" key="8">
    <source>
        <dbReference type="Proteomes" id="UP000319731"/>
    </source>
</evidence>
<dbReference type="EMBL" id="QEAO01000003">
    <property type="protein sequence ID" value="TPX37167.1"/>
    <property type="molecule type" value="Genomic_DNA"/>
</dbReference>
<reference evidence="7 8" key="1">
    <citation type="journal article" date="2019" name="Sci. Rep.">
        <title>Comparative genomics of chytrid fungi reveal insights into the obligate biotrophic and pathogenic lifestyle of Synchytrium endobioticum.</title>
        <authorList>
            <person name="van de Vossenberg B.T.L.H."/>
            <person name="Warris S."/>
            <person name="Nguyen H.D.T."/>
            <person name="van Gent-Pelzer M.P.E."/>
            <person name="Joly D.L."/>
            <person name="van de Geest H.C."/>
            <person name="Bonants P.J.M."/>
            <person name="Smith D.S."/>
            <person name="Levesque C.A."/>
            <person name="van der Lee T.A.J."/>
        </authorList>
    </citation>
    <scope>NUCLEOTIDE SEQUENCE [LARGE SCALE GENOMIC DNA]</scope>
    <source>
        <strain evidence="7 8">JEL517</strain>
    </source>
</reference>
<dbReference type="GO" id="GO:0005524">
    <property type="term" value="F:ATP binding"/>
    <property type="evidence" value="ECO:0007669"/>
    <property type="project" value="UniProtKB-KW"/>
</dbReference>
<dbReference type="GeneID" id="42002116"/>
<dbReference type="RefSeq" id="XP_031027237.1">
    <property type="nucleotide sequence ID" value="XM_031166819.1"/>
</dbReference>
<dbReference type="InterPro" id="IPR013641">
    <property type="entry name" value="KTI12/PSTK"/>
</dbReference>
<sequence length="159" mass="17981">MRFEEPDPRNRWDSPCFTIAPEDDLIERYGEALIEALIFKKGTKPHTATHKSVVTPSNYLHDMDKTLGDIVARIIESQKDNFSDHDGLVVPRSRGKVHGSLARAGKVKGQTPKVEKQEKRKKKTGRAKKRIIYNRRFVNVVAGFGGKKRQMNPAPTSSK</sequence>
<protein>
    <submittedName>
        <fullName evidence="7">Uncharacterized protein</fullName>
    </submittedName>
</protein>
<feature type="region of interest" description="Disordered" evidence="6">
    <location>
        <begin position="85"/>
        <end position="129"/>
    </location>
</feature>
<keyword evidence="5" id="KW-0687">Ribonucleoprotein</keyword>
<keyword evidence="3" id="KW-0067">ATP-binding</keyword>
<dbReference type="InterPro" id="IPR006846">
    <property type="entry name" value="Ribosomal_eS30"/>
</dbReference>
<evidence type="ECO:0000256" key="2">
    <source>
        <dbReference type="ARBA" id="ARBA00022741"/>
    </source>
</evidence>
<keyword evidence="8" id="KW-1185">Reference proteome</keyword>
<proteinExistence type="inferred from homology"/>
<gene>
    <name evidence="7" type="ORF">SmJEL517_g00891</name>
</gene>
<dbReference type="PANTHER" id="PTHR12650">
    <property type="entry name" value="40S RIBOSOMAL PROTEIN S30/UBIQUITIN-LIKE PROTEIN FUBI"/>
    <property type="match status" value="1"/>
</dbReference>
<dbReference type="GO" id="GO:0003735">
    <property type="term" value="F:structural constituent of ribosome"/>
    <property type="evidence" value="ECO:0007669"/>
    <property type="project" value="InterPro"/>
</dbReference>
<dbReference type="GO" id="GO:0022627">
    <property type="term" value="C:cytosolic small ribosomal subunit"/>
    <property type="evidence" value="ECO:0007669"/>
    <property type="project" value="TreeGrafter"/>
</dbReference>